<dbReference type="PANTHER" id="PTHR21041">
    <property type="entry name" value="DENDRITIC CELL-SPECIFIC TRANSMEMBRANE PROTEIN"/>
    <property type="match status" value="1"/>
</dbReference>
<dbReference type="InterPro" id="IPR051856">
    <property type="entry name" value="CSR-E3_Ligase_Protein"/>
</dbReference>
<evidence type="ECO:0000256" key="5">
    <source>
        <dbReference type="SAM" id="Phobius"/>
    </source>
</evidence>
<reference evidence="7" key="1">
    <citation type="submission" date="2023-09" db="UniProtKB">
        <authorList>
            <consortium name="Ensembl"/>
        </authorList>
    </citation>
    <scope>IDENTIFICATION</scope>
</reference>
<organism evidence="7">
    <name type="scientific">Pundamilia nyererei</name>
    <dbReference type="NCBI Taxonomy" id="303518"/>
    <lineage>
        <taxon>Eukaryota</taxon>
        <taxon>Metazoa</taxon>
        <taxon>Chordata</taxon>
        <taxon>Craniata</taxon>
        <taxon>Vertebrata</taxon>
        <taxon>Euteleostomi</taxon>
        <taxon>Actinopterygii</taxon>
        <taxon>Neopterygii</taxon>
        <taxon>Teleostei</taxon>
        <taxon>Neoteleostei</taxon>
        <taxon>Acanthomorphata</taxon>
        <taxon>Ovalentaria</taxon>
        <taxon>Cichlomorphae</taxon>
        <taxon>Cichliformes</taxon>
        <taxon>Cichlidae</taxon>
        <taxon>African cichlids</taxon>
        <taxon>Pseudocrenilabrinae</taxon>
        <taxon>Haplochromini</taxon>
        <taxon>Pundamilia</taxon>
    </lineage>
</organism>
<dbReference type="STRING" id="303518.ENSPNYP00000021331"/>
<comment type="subcellular location">
    <subcellularLocation>
        <location evidence="1">Membrane</location>
        <topology evidence="1">Multi-pass membrane protein</topology>
    </subcellularLocation>
</comment>
<dbReference type="Pfam" id="PF07782">
    <property type="entry name" value="DC_STAMP"/>
    <property type="match status" value="1"/>
</dbReference>
<evidence type="ECO:0000313" key="7">
    <source>
        <dbReference type="Ensembl" id="ENSPNYP00000021331.1"/>
    </source>
</evidence>
<evidence type="ECO:0000256" key="2">
    <source>
        <dbReference type="ARBA" id="ARBA00022692"/>
    </source>
</evidence>
<accession>A0A3B4GIQ0</accession>
<dbReference type="GO" id="GO:0016020">
    <property type="term" value="C:membrane"/>
    <property type="evidence" value="ECO:0007669"/>
    <property type="project" value="UniProtKB-SubCell"/>
</dbReference>
<keyword evidence="3 5" id="KW-1133">Transmembrane helix</keyword>
<evidence type="ECO:0000256" key="4">
    <source>
        <dbReference type="ARBA" id="ARBA00023136"/>
    </source>
</evidence>
<dbReference type="Ensembl" id="ENSPNYT00000021844.1">
    <property type="protein sequence ID" value="ENSPNYP00000021331.1"/>
    <property type="gene ID" value="ENSPNYG00000016116.1"/>
</dbReference>
<protein>
    <recommendedName>
        <fullName evidence="6">Dendritic cell-specific transmembrane protein-like domain-containing protein</fullName>
    </recommendedName>
</protein>
<proteinExistence type="predicted"/>
<evidence type="ECO:0000256" key="3">
    <source>
        <dbReference type="ARBA" id="ARBA00022989"/>
    </source>
</evidence>
<feature type="domain" description="Dendritic cell-specific transmembrane protein-like" evidence="6">
    <location>
        <begin position="26"/>
        <end position="156"/>
    </location>
</feature>
<name>A0A3B4GIQ0_9CICH</name>
<feature type="transmembrane region" description="Helical" evidence="5">
    <location>
        <begin position="111"/>
        <end position="131"/>
    </location>
</feature>
<sequence>MCVCVCACVRACVCVCVCVCVCWQMSGVFQVLTVFLLSVVLLTVDFSLSHVLDIISRHTLTHFNITKSFSLDCRTFADSAVCLKLHTKVSHTSSSPPSECMSPPSTLSAEVYVRCVCCVLLVALFSCLQIYTNRLRHVIAAFYNPKREKTRILFLYNLHIHGRISSSGRKRIISRGQRTVSGFLPVEPRFTEVCSQRCFSLGHKTSVKSDSTHCLNVTDF</sequence>
<dbReference type="GeneTree" id="ENSGT00940000182506"/>
<keyword evidence="4 5" id="KW-0472">Membrane</keyword>
<evidence type="ECO:0000259" key="6">
    <source>
        <dbReference type="Pfam" id="PF07782"/>
    </source>
</evidence>
<evidence type="ECO:0000256" key="1">
    <source>
        <dbReference type="ARBA" id="ARBA00004141"/>
    </source>
</evidence>
<dbReference type="InterPro" id="IPR012858">
    <property type="entry name" value="DC_STAMP-like"/>
</dbReference>
<feature type="transmembrane region" description="Helical" evidence="5">
    <location>
        <begin position="28"/>
        <end position="48"/>
    </location>
</feature>
<dbReference type="PANTHER" id="PTHR21041:SF17">
    <property type="entry name" value="E3 UBIQUITIN-PROTEIN LIGASE DCST1"/>
    <property type="match status" value="1"/>
</dbReference>
<dbReference type="AlphaFoldDB" id="A0A3B4GIQ0"/>
<keyword evidence="2 5" id="KW-0812">Transmembrane</keyword>